<protein>
    <recommendedName>
        <fullName evidence="10">Fluoride-specific ion channel FluC</fullName>
    </recommendedName>
</protein>
<evidence type="ECO:0000256" key="7">
    <source>
        <dbReference type="ARBA" id="ARBA00035120"/>
    </source>
</evidence>
<feature type="transmembrane region" description="Helical" evidence="10">
    <location>
        <begin position="61"/>
        <end position="82"/>
    </location>
</feature>
<reference evidence="12" key="1">
    <citation type="journal article" date="2019" name="Int. J. Syst. Evol. Microbiol.">
        <title>The Global Catalogue of Microorganisms (GCM) 10K type strain sequencing project: providing services to taxonomists for standard genome sequencing and annotation.</title>
        <authorList>
            <consortium name="The Broad Institute Genomics Platform"/>
            <consortium name="The Broad Institute Genome Sequencing Center for Infectious Disease"/>
            <person name="Wu L."/>
            <person name="Ma J."/>
        </authorList>
    </citation>
    <scope>NUCLEOTIDE SEQUENCE [LARGE SCALE GENOMIC DNA]</scope>
    <source>
        <strain evidence="12">CCM 8905</strain>
    </source>
</reference>
<gene>
    <name evidence="10" type="primary">fluC</name>
    <name evidence="10" type="synonym">crcB</name>
    <name evidence="11" type="ORF">ACFP1G_11790</name>
</gene>
<dbReference type="InterPro" id="IPR003691">
    <property type="entry name" value="FluC"/>
</dbReference>
<keyword evidence="10" id="KW-0813">Transport</keyword>
<name>A0ABW1SUG3_9LACO</name>
<comment type="function">
    <text evidence="9 10">Fluoride-specific ion channel. Important for reducing fluoride concentration in the cell, thus reducing its toxicity.</text>
</comment>
<keyword evidence="12" id="KW-1185">Reference proteome</keyword>
<evidence type="ECO:0000256" key="6">
    <source>
        <dbReference type="ARBA" id="ARBA00023303"/>
    </source>
</evidence>
<comment type="similarity">
    <text evidence="7 10">Belongs to the fluoride channel Fluc/FEX (TC 1.A.43) family.</text>
</comment>
<sequence>MANIVSIAFFAFLGGSGRYLIGQGMPTTTGFPWATVLVNLLGSGGLSWLSHAKRVTAHWPSAVTVGLGVGGVGAFTTFSTFSVDVIRLLKQQQWGLAAGYLVVTLVGGLFCSWFGLWSARKWGTFPVVEE</sequence>
<dbReference type="PANTHER" id="PTHR28259:SF1">
    <property type="entry name" value="FLUORIDE EXPORT PROTEIN 1-RELATED"/>
    <property type="match status" value="1"/>
</dbReference>
<organism evidence="11 12">
    <name type="scientific">Levilactobacillus tongjiangensis</name>
    <dbReference type="NCBI Taxonomy" id="2486023"/>
    <lineage>
        <taxon>Bacteria</taxon>
        <taxon>Bacillati</taxon>
        <taxon>Bacillota</taxon>
        <taxon>Bacilli</taxon>
        <taxon>Lactobacillales</taxon>
        <taxon>Lactobacillaceae</taxon>
        <taxon>Levilactobacillus</taxon>
    </lineage>
</organism>
<dbReference type="PANTHER" id="PTHR28259">
    <property type="entry name" value="FLUORIDE EXPORT PROTEIN 1-RELATED"/>
    <property type="match status" value="1"/>
</dbReference>
<evidence type="ECO:0000256" key="4">
    <source>
        <dbReference type="ARBA" id="ARBA00022989"/>
    </source>
</evidence>
<evidence type="ECO:0000256" key="1">
    <source>
        <dbReference type="ARBA" id="ARBA00004651"/>
    </source>
</evidence>
<keyword evidence="6 10" id="KW-0407">Ion channel</keyword>
<keyword evidence="10" id="KW-0479">Metal-binding</keyword>
<keyword evidence="4 10" id="KW-1133">Transmembrane helix</keyword>
<keyword evidence="10" id="KW-0915">Sodium</keyword>
<comment type="caution">
    <text evidence="11">The sequence shown here is derived from an EMBL/GenBank/DDBJ whole genome shotgun (WGS) entry which is preliminary data.</text>
</comment>
<feature type="transmembrane region" description="Helical" evidence="10">
    <location>
        <begin position="94"/>
        <end position="116"/>
    </location>
</feature>
<comment type="subcellular location">
    <subcellularLocation>
        <location evidence="1 10">Cell membrane</location>
        <topology evidence="1 10">Multi-pass membrane protein</topology>
    </subcellularLocation>
</comment>
<dbReference type="HAMAP" id="MF_00454">
    <property type="entry name" value="FluC"/>
    <property type="match status" value="1"/>
</dbReference>
<evidence type="ECO:0000256" key="9">
    <source>
        <dbReference type="ARBA" id="ARBA00049940"/>
    </source>
</evidence>
<keyword evidence="2 10" id="KW-1003">Cell membrane</keyword>
<comment type="catalytic activity">
    <reaction evidence="8">
        <text>fluoride(in) = fluoride(out)</text>
        <dbReference type="Rhea" id="RHEA:76159"/>
        <dbReference type="ChEBI" id="CHEBI:17051"/>
    </reaction>
    <physiologicalReaction direction="left-to-right" evidence="8">
        <dbReference type="Rhea" id="RHEA:76160"/>
    </physiologicalReaction>
</comment>
<dbReference type="RefSeq" id="WP_125694580.1">
    <property type="nucleotide sequence ID" value="NZ_JBHSSK010000030.1"/>
</dbReference>
<evidence type="ECO:0000256" key="2">
    <source>
        <dbReference type="ARBA" id="ARBA00022475"/>
    </source>
</evidence>
<feature type="binding site" evidence="10">
    <location>
        <position position="73"/>
    </location>
    <ligand>
        <name>Na(+)</name>
        <dbReference type="ChEBI" id="CHEBI:29101"/>
        <note>structural</note>
    </ligand>
</feature>
<evidence type="ECO:0000256" key="5">
    <source>
        <dbReference type="ARBA" id="ARBA00023136"/>
    </source>
</evidence>
<proteinExistence type="inferred from homology"/>
<evidence type="ECO:0000256" key="3">
    <source>
        <dbReference type="ARBA" id="ARBA00022692"/>
    </source>
</evidence>
<feature type="binding site" evidence="10">
    <location>
        <position position="76"/>
    </location>
    <ligand>
        <name>Na(+)</name>
        <dbReference type="ChEBI" id="CHEBI:29101"/>
        <note>structural</note>
    </ligand>
</feature>
<keyword evidence="10" id="KW-0406">Ion transport</keyword>
<dbReference type="Pfam" id="PF02537">
    <property type="entry name" value="CRCB"/>
    <property type="match status" value="1"/>
</dbReference>
<evidence type="ECO:0000256" key="10">
    <source>
        <dbReference type="HAMAP-Rule" id="MF_00454"/>
    </source>
</evidence>
<evidence type="ECO:0000313" key="12">
    <source>
        <dbReference type="Proteomes" id="UP001596254"/>
    </source>
</evidence>
<accession>A0ABW1SUG3</accession>
<feature type="transmembrane region" description="Helical" evidence="10">
    <location>
        <begin position="30"/>
        <end position="49"/>
    </location>
</feature>
<keyword evidence="3 10" id="KW-0812">Transmembrane</keyword>
<evidence type="ECO:0000256" key="8">
    <source>
        <dbReference type="ARBA" id="ARBA00035585"/>
    </source>
</evidence>
<evidence type="ECO:0000313" key="11">
    <source>
        <dbReference type="EMBL" id="MFC6208145.1"/>
    </source>
</evidence>
<comment type="activity regulation">
    <text evidence="10">Na(+) is not transported, but it plays an essential structural role and its presence is essential for fluoride channel function.</text>
</comment>
<dbReference type="EMBL" id="JBHSSK010000030">
    <property type="protein sequence ID" value="MFC6208145.1"/>
    <property type="molecule type" value="Genomic_DNA"/>
</dbReference>
<keyword evidence="5 10" id="KW-0472">Membrane</keyword>
<dbReference type="Proteomes" id="UP001596254">
    <property type="component" value="Unassembled WGS sequence"/>
</dbReference>